<dbReference type="Proteomes" id="UP000321907">
    <property type="component" value="Unassembled WGS sequence"/>
</dbReference>
<evidence type="ECO:0000256" key="1">
    <source>
        <dbReference type="SAM" id="SignalP"/>
    </source>
</evidence>
<dbReference type="GO" id="GO:0005975">
    <property type="term" value="P:carbohydrate metabolic process"/>
    <property type="evidence" value="ECO:0007669"/>
    <property type="project" value="InterPro"/>
</dbReference>
<feature type="chain" id="PRO_5023024793" evidence="1">
    <location>
        <begin position="23"/>
        <end position="639"/>
    </location>
</feature>
<dbReference type="RefSeq" id="WP_147929999.1">
    <property type="nucleotide sequence ID" value="NZ_VOXD01000008.1"/>
</dbReference>
<dbReference type="InterPro" id="IPR058908">
    <property type="entry name" value="P29_C"/>
</dbReference>
<evidence type="ECO:0000259" key="3">
    <source>
        <dbReference type="Pfam" id="PF25841"/>
    </source>
</evidence>
<keyword evidence="1" id="KW-0732">Signal</keyword>
<sequence length="639" mass="69995">MQRRTFLALSAAGLLLPINSCSGTTSESMVTSGHSLESSDFEGLVERLLLRWGDGMLAMQVDSPGDPTTHGALMCPACGRIHGRCMDAVYPFAHLAKTTGEEKYLTAAMGVMEWAERNVSQPDGSWTVMPNPKTWRGISVFGAIALAETLKYHGGIFPVDLQKRWRARLSRVGEYLLANFDLNFTNINYGFTALHAFILIGEVLEEGKYEARARVLGKDAKQWFTKPNTLLFGEGKPSDALSSKGLRPVDLGYNVEESLNGVAHYALHVGDEELLDLLTRSLEGHLAFMLPDGGWDNSWGTRQAKWSYWGSRTTDGSQTAYALMAGRNPAFATAAIRTTQLLERCTAANGLIYGGLHYAEHGVPPCIHHTFAHAKPLAALLDGPAALTALEPGDKLPREVADGVRHFPEVDVWLLARGPWRATVSSYDFIYKEHCFAATGGAPGMVWHEAVGPLFVASMAEYILVEKFNQQPDPDDEEFALTPRLEAMIDGKWYTNLYDLGAKVATTEGDGKVNVWAEVQLLDKEQLPPTAGTLPYTIAYTIDEQAFTFSVEPSTEGGPAVRLVLPLVSVATDEVKRIDEKTFHVVKPDSMVVVQATGPLQIKETKRERVFNMVPGVQALPLYVEMGTEAVSCRVFLAG</sequence>
<protein>
    <submittedName>
        <fullName evidence="4">Uncharacterized protein</fullName>
    </submittedName>
</protein>
<dbReference type="Pfam" id="PF25841">
    <property type="entry name" value="Ulvan_lyase_C"/>
    <property type="match status" value="1"/>
</dbReference>
<dbReference type="AlphaFoldDB" id="A0A5C7FV69"/>
<gene>
    <name evidence="4" type="ORF">FUA23_06905</name>
</gene>
<comment type="caution">
    <text evidence="4">The sequence shown here is derived from an EMBL/GenBank/DDBJ whole genome shotgun (WGS) entry which is preliminary data.</text>
</comment>
<dbReference type="InterPro" id="IPR008928">
    <property type="entry name" value="6-hairpin_glycosidase_sf"/>
</dbReference>
<dbReference type="InterPro" id="IPR008929">
    <property type="entry name" value="Chondroitin_lyas"/>
</dbReference>
<dbReference type="OrthoDB" id="620742at2"/>
<accession>A0A5C7FV69</accession>
<feature type="domain" description="Broad-specificity ulvan lyase N-terminal" evidence="2">
    <location>
        <begin position="50"/>
        <end position="398"/>
    </location>
</feature>
<reference evidence="4 5" key="1">
    <citation type="submission" date="2019-08" db="EMBL/GenBank/DDBJ databases">
        <title>Lewinella sp. strain SSH13 Genome sequencing and assembly.</title>
        <authorList>
            <person name="Kim I."/>
        </authorList>
    </citation>
    <scope>NUCLEOTIDE SEQUENCE [LARGE SCALE GENOMIC DNA]</scope>
    <source>
        <strain evidence="4 5">SSH13</strain>
    </source>
</reference>
<dbReference type="InterPro" id="IPR058907">
    <property type="entry name" value="P29_N"/>
</dbReference>
<proteinExistence type="predicted"/>
<organism evidence="4 5">
    <name type="scientific">Neolewinella aurantiaca</name>
    <dbReference type="NCBI Taxonomy" id="2602767"/>
    <lineage>
        <taxon>Bacteria</taxon>
        <taxon>Pseudomonadati</taxon>
        <taxon>Bacteroidota</taxon>
        <taxon>Saprospiria</taxon>
        <taxon>Saprospirales</taxon>
        <taxon>Lewinellaceae</taxon>
        <taxon>Neolewinella</taxon>
    </lineage>
</organism>
<evidence type="ECO:0000313" key="4">
    <source>
        <dbReference type="EMBL" id="TXF90242.1"/>
    </source>
</evidence>
<name>A0A5C7FV69_9BACT</name>
<evidence type="ECO:0000259" key="2">
    <source>
        <dbReference type="Pfam" id="PF25840"/>
    </source>
</evidence>
<feature type="signal peptide" evidence="1">
    <location>
        <begin position="1"/>
        <end position="22"/>
    </location>
</feature>
<dbReference type="Gene3D" id="1.50.10.100">
    <property type="entry name" value="Chondroitin AC/alginate lyase"/>
    <property type="match status" value="1"/>
</dbReference>
<evidence type="ECO:0000313" key="5">
    <source>
        <dbReference type="Proteomes" id="UP000321907"/>
    </source>
</evidence>
<dbReference type="SUPFAM" id="SSF48208">
    <property type="entry name" value="Six-hairpin glycosidases"/>
    <property type="match status" value="1"/>
</dbReference>
<dbReference type="EMBL" id="VOXD01000008">
    <property type="protein sequence ID" value="TXF90242.1"/>
    <property type="molecule type" value="Genomic_DNA"/>
</dbReference>
<keyword evidence="5" id="KW-1185">Reference proteome</keyword>
<dbReference type="Pfam" id="PF25840">
    <property type="entry name" value="Ulvan_lyase_N"/>
    <property type="match status" value="1"/>
</dbReference>
<feature type="domain" description="Broad-specificity ulvan lyase C-terminal" evidence="3">
    <location>
        <begin position="404"/>
        <end position="633"/>
    </location>
</feature>